<dbReference type="InterPro" id="IPR008969">
    <property type="entry name" value="CarboxyPept-like_regulatory"/>
</dbReference>
<dbReference type="EMBL" id="MLFK01000010">
    <property type="protein sequence ID" value="OIV40346.1"/>
    <property type="molecule type" value="Genomic_DNA"/>
</dbReference>
<dbReference type="AlphaFoldDB" id="A0A1J7CL29"/>
<proteinExistence type="inferred from homology"/>
<evidence type="ECO:0000256" key="2">
    <source>
        <dbReference type="ARBA" id="ARBA00022448"/>
    </source>
</evidence>
<evidence type="ECO:0000313" key="9">
    <source>
        <dbReference type="EMBL" id="OIV40346.1"/>
    </source>
</evidence>
<organism evidence="9 10">
    <name type="scientific">Flavobacterium johnsoniae</name>
    <name type="common">Cytophaga johnsonae</name>
    <dbReference type="NCBI Taxonomy" id="986"/>
    <lineage>
        <taxon>Bacteria</taxon>
        <taxon>Pseudomonadati</taxon>
        <taxon>Bacteroidota</taxon>
        <taxon>Flavobacteriia</taxon>
        <taxon>Flavobacteriales</taxon>
        <taxon>Flavobacteriaceae</taxon>
        <taxon>Flavobacterium</taxon>
    </lineage>
</organism>
<keyword evidence="3 7" id="KW-1134">Transmembrane beta strand</keyword>
<dbReference type="RefSeq" id="WP_071638470.1">
    <property type="nucleotide sequence ID" value="NZ_MLFK01000010.1"/>
</dbReference>
<dbReference type="GO" id="GO:0009279">
    <property type="term" value="C:cell outer membrane"/>
    <property type="evidence" value="ECO:0007669"/>
    <property type="project" value="UniProtKB-SubCell"/>
</dbReference>
<dbReference type="Gene3D" id="2.40.170.20">
    <property type="entry name" value="TonB-dependent receptor, beta-barrel domain"/>
    <property type="match status" value="1"/>
</dbReference>
<dbReference type="Gene3D" id="2.170.130.10">
    <property type="entry name" value="TonB-dependent receptor, plug domain"/>
    <property type="match status" value="1"/>
</dbReference>
<evidence type="ECO:0000256" key="7">
    <source>
        <dbReference type="PROSITE-ProRule" id="PRU01360"/>
    </source>
</evidence>
<evidence type="ECO:0000256" key="6">
    <source>
        <dbReference type="ARBA" id="ARBA00023237"/>
    </source>
</evidence>
<dbReference type="InterPro" id="IPR039426">
    <property type="entry name" value="TonB-dep_rcpt-like"/>
</dbReference>
<dbReference type="PROSITE" id="PS52016">
    <property type="entry name" value="TONB_DEPENDENT_REC_3"/>
    <property type="match status" value="1"/>
</dbReference>
<keyword evidence="2 7" id="KW-0813">Transport</keyword>
<dbReference type="Proteomes" id="UP000182826">
    <property type="component" value="Unassembled WGS sequence"/>
</dbReference>
<dbReference type="NCBIfam" id="TIGR04057">
    <property type="entry name" value="SusC_RagA_signa"/>
    <property type="match status" value="1"/>
</dbReference>
<dbReference type="Pfam" id="PF07715">
    <property type="entry name" value="Plug"/>
    <property type="match status" value="1"/>
</dbReference>
<keyword evidence="4 7" id="KW-0812">Transmembrane</keyword>
<sequence length="1007" mass="111365">MNYFSFYKDGKALYCLIFTSILLSFSSSFAKNPERILHALLQQHQVQGTITDGTTALPGVTIALKSKAGSNAITDYNGQYSLTASPNDTLIVSFIGFKKTFIPVQGRAKIDIKLQYDTTTLQEVKINAGYYTVKESERTGNIARITSKDIENQPVTNILAAMQGRMAGVSITQTTGAPGGGFDIKIRGQNSLRSTANNPLYIIDGVPYSSDPIGYSQTSTIYPSSTSPLNNINPDNIESIEVLKDADATSIYGSRGANGVVLITTKKGKTGSTKFTFSSSAGAGKATKFMKLMNTQQYLSMRKQAFLNDGISQYGAADYDINGKWNQNRYTDWQKELMGGTSQINDMQGSVSAGSEKTQFLLSGNYHQETTVYAGDSKYKKGGVQFNLNHLSTDGKFQINFSGTYNIQDSNLPAAELTYTAQSLAPNAPALHKADGSLNWENETWQNPLAMLNAVFKAKTKDFVANTTLSYKITPGLTLKSSFGYTDLKTLETRISPSTIYNPIYNVSSSRSSLLSNTTNRSTWIIEPQINWEKELYFGKIGFLAGATFQNQNSSTLYQSGAGFTSNSLIYNLAAAKTITVLGDDEIQYRYQALFARLNYSFQQRYIINLTARRDGSSRFGPGRRFAAFGAAGAAWLFSNESFLKNSSWLSFGKVRGSYGTTGNDQIGDYQFIDTYTSSGIIYNGTVSMQPSRLFNPDFGWEINKKLELALETGFLNDRIFTTASWYVNRSSNQLVGIPLSGVTGFAAVQANLDAEVENSGLELTLRTVNIKRKNFQWQTNLNLTFSQNKLVSFAGLESSTYSQKYRIGHPLNIALVYQLKGVNPQTGIYEFEDLNADNKISYPLDRQKAVSLNPRYYGGIQNQLSYKQWNLDFLFQFTKQKNRLTPMGAAGLMSNQLAGAADAWQHAGDVTPYQIYTTGKNSQAVNADFYYSESDALLSDSSFIRLKNIALTYQLPLHLEQTSCKIILQGQNLLTFTKYKYGDPEFTAYGFLPPLKIFTAGIQLTF</sequence>
<dbReference type="NCBIfam" id="TIGR04056">
    <property type="entry name" value="OMP_RagA_SusC"/>
    <property type="match status" value="1"/>
</dbReference>
<dbReference type="Pfam" id="PF13715">
    <property type="entry name" value="CarbopepD_reg_2"/>
    <property type="match status" value="1"/>
</dbReference>
<dbReference type="SUPFAM" id="SSF49464">
    <property type="entry name" value="Carboxypeptidase regulatory domain-like"/>
    <property type="match status" value="1"/>
</dbReference>
<feature type="domain" description="TonB-dependent receptor plug" evidence="8">
    <location>
        <begin position="137"/>
        <end position="260"/>
    </location>
</feature>
<keyword evidence="6 7" id="KW-0998">Cell outer membrane</keyword>
<evidence type="ECO:0000256" key="5">
    <source>
        <dbReference type="ARBA" id="ARBA00023136"/>
    </source>
</evidence>
<comment type="similarity">
    <text evidence="7">Belongs to the TonB-dependent receptor family.</text>
</comment>
<evidence type="ECO:0000313" key="10">
    <source>
        <dbReference type="Proteomes" id="UP000182826"/>
    </source>
</evidence>
<dbReference type="InterPro" id="IPR023996">
    <property type="entry name" value="TonB-dep_OMP_SusC/RagA"/>
</dbReference>
<dbReference type="InterPro" id="IPR012910">
    <property type="entry name" value="Plug_dom"/>
</dbReference>
<accession>A0A1J7CL29</accession>
<reference evidence="9 10" key="1">
    <citation type="submission" date="2016-10" db="EMBL/GenBank/DDBJ databases">
        <title>Draft Genome Sequence of Rhizobacteria Flavobacterium johnsoniae CI04.</title>
        <authorList>
            <person name="Bravo J.I."/>
            <person name="Lozano G.L."/>
            <person name="Handelsman J."/>
        </authorList>
    </citation>
    <scope>NUCLEOTIDE SEQUENCE [LARGE SCALE GENOMIC DNA]</scope>
    <source>
        <strain evidence="9 10">CI04</strain>
    </source>
</reference>
<evidence type="ECO:0000259" key="8">
    <source>
        <dbReference type="Pfam" id="PF07715"/>
    </source>
</evidence>
<dbReference type="InterPro" id="IPR037066">
    <property type="entry name" value="Plug_dom_sf"/>
</dbReference>
<evidence type="ECO:0000256" key="1">
    <source>
        <dbReference type="ARBA" id="ARBA00004571"/>
    </source>
</evidence>
<evidence type="ECO:0000256" key="4">
    <source>
        <dbReference type="ARBA" id="ARBA00022692"/>
    </source>
</evidence>
<dbReference type="SUPFAM" id="SSF56935">
    <property type="entry name" value="Porins"/>
    <property type="match status" value="1"/>
</dbReference>
<name>A0A1J7CL29_FLAJO</name>
<dbReference type="OrthoDB" id="9768177at2"/>
<comment type="subcellular location">
    <subcellularLocation>
        <location evidence="1 7">Cell outer membrane</location>
        <topology evidence="1 7">Multi-pass membrane protein</topology>
    </subcellularLocation>
</comment>
<keyword evidence="5 7" id="KW-0472">Membrane</keyword>
<protein>
    <submittedName>
        <fullName evidence="9">SusC/RagA family protein</fullName>
    </submittedName>
</protein>
<comment type="caution">
    <text evidence="9">The sequence shown here is derived from an EMBL/GenBank/DDBJ whole genome shotgun (WGS) entry which is preliminary data.</text>
</comment>
<keyword evidence="10" id="KW-1185">Reference proteome</keyword>
<gene>
    <name evidence="9" type="ORF">BKM63_20635</name>
</gene>
<dbReference type="InterPro" id="IPR023997">
    <property type="entry name" value="TonB-dep_OMP_SusC/RagA_CS"/>
</dbReference>
<evidence type="ECO:0000256" key="3">
    <source>
        <dbReference type="ARBA" id="ARBA00022452"/>
    </source>
</evidence>
<dbReference type="InterPro" id="IPR036942">
    <property type="entry name" value="Beta-barrel_TonB_sf"/>
</dbReference>